<evidence type="ECO:0000313" key="1">
    <source>
        <dbReference type="EMBL" id="MEQ2282934.1"/>
    </source>
</evidence>
<keyword evidence="2" id="KW-1185">Reference proteome</keyword>
<feature type="non-terminal residue" evidence="1">
    <location>
        <position position="1"/>
    </location>
</feature>
<name>A0ABV0XN96_9TELE</name>
<gene>
    <name evidence="1" type="ORF">AMECASPLE_005938</name>
</gene>
<evidence type="ECO:0000313" key="2">
    <source>
        <dbReference type="Proteomes" id="UP001469553"/>
    </source>
</evidence>
<protein>
    <submittedName>
        <fullName evidence="1">Uncharacterized protein</fullName>
    </submittedName>
</protein>
<accession>A0ABV0XN96</accession>
<proteinExistence type="predicted"/>
<dbReference type="Proteomes" id="UP001469553">
    <property type="component" value="Unassembled WGS sequence"/>
</dbReference>
<dbReference type="EMBL" id="JAHRIP010009683">
    <property type="protein sequence ID" value="MEQ2282934.1"/>
    <property type="molecule type" value="Genomic_DNA"/>
</dbReference>
<sequence length="126" mass="13984">IWSLSFMDCMHYLKETSASRQCETSGSSQTWNCSGKLWCLESECLLNYTRTTSRPLMNMMSRPFFTRRSPHTSRTWSSLTRATRAGGALCCPMPLHSSPCATCWTKARTSTRSSCSIGDTSASASS</sequence>
<reference evidence="1 2" key="1">
    <citation type="submission" date="2021-06" db="EMBL/GenBank/DDBJ databases">
        <authorList>
            <person name="Palmer J.M."/>
        </authorList>
    </citation>
    <scope>NUCLEOTIDE SEQUENCE [LARGE SCALE GENOMIC DNA]</scope>
    <source>
        <strain evidence="1 2">AS_MEX2019</strain>
        <tissue evidence="1">Muscle</tissue>
    </source>
</reference>
<feature type="non-terminal residue" evidence="1">
    <location>
        <position position="126"/>
    </location>
</feature>
<organism evidence="1 2">
    <name type="scientific">Ameca splendens</name>
    <dbReference type="NCBI Taxonomy" id="208324"/>
    <lineage>
        <taxon>Eukaryota</taxon>
        <taxon>Metazoa</taxon>
        <taxon>Chordata</taxon>
        <taxon>Craniata</taxon>
        <taxon>Vertebrata</taxon>
        <taxon>Euteleostomi</taxon>
        <taxon>Actinopterygii</taxon>
        <taxon>Neopterygii</taxon>
        <taxon>Teleostei</taxon>
        <taxon>Neoteleostei</taxon>
        <taxon>Acanthomorphata</taxon>
        <taxon>Ovalentaria</taxon>
        <taxon>Atherinomorphae</taxon>
        <taxon>Cyprinodontiformes</taxon>
        <taxon>Goodeidae</taxon>
        <taxon>Ameca</taxon>
    </lineage>
</organism>
<comment type="caution">
    <text evidence="1">The sequence shown here is derived from an EMBL/GenBank/DDBJ whole genome shotgun (WGS) entry which is preliminary data.</text>
</comment>